<accession>A0A7D4Q637</accession>
<protein>
    <submittedName>
        <fullName evidence="2">Helix-turn-helix transcriptional regulator</fullName>
    </submittedName>
</protein>
<dbReference type="CDD" id="cd00093">
    <property type="entry name" value="HTH_XRE"/>
    <property type="match status" value="1"/>
</dbReference>
<proteinExistence type="predicted"/>
<dbReference type="Proteomes" id="UP000505355">
    <property type="component" value="Chromosome"/>
</dbReference>
<dbReference type="AlphaFoldDB" id="A0A7D4Q637"/>
<feature type="domain" description="HTH cro/C1-type" evidence="1">
    <location>
        <begin position="20"/>
        <end position="74"/>
    </location>
</feature>
<gene>
    <name evidence="2" type="ORF">HQ865_03895</name>
</gene>
<keyword evidence="3" id="KW-1185">Reference proteome</keyword>
<dbReference type="SUPFAM" id="SSF47413">
    <property type="entry name" value="lambda repressor-like DNA-binding domains"/>
    <property type="match status" value="1"/>
</dbReference>
<evidence type="ECO:0000313" key="3">
    <source>
        <dbReference type="Proteomes" id="UP000505355"/>
    </source>
</evidence>
<name>A0A7D4Q637_9SPHI</name>
<evidence type="ECO:0000313" key="2">
    <source>
        <dbReference type="EMBL" id="QKJ28931.1"/>
    </source>
</evidence>
<dbReference type="Gene3D" id="1.10.260.40">
    <property type="entry name" value="lambda repressor-like DNA-binding domains"/>
    <property type="match status" value="1"/>
</dbReference>
<dbReference type="RefSeq" id="WP_173413629.1">
    <property type="nucleotide sequence ID" value="NZ_CP054139.1"/>
</dbReference>
<dbReference type="PROSITE" id="PS50943">
    <property type="entry name" value="HTH_CROC1"/>
    <property type="match status" value="1"/>
</dbReference>
<organism evidence="2 3">
    <name type="scientific">Mucilaginibacter mali</name>
    <dbReference type="NCBI Taxonomy" id="2740462"/>
    <lineage>
        <taxon>Bacteria</taxon>
        <taxon>Pseudomonadati</taxon>
        <taxon>Bacteroidota</taxon>
        <taxon>Sphingobacteriia</taxon>
        <taxon>Sphingobacteriales</taxon>
        <taxon>Sphingobacteriaceae</taxon>
        <taxon>Mucilaginibacter</taxon>
    </lineage>
</organism>
<dbReference type="EMBL" id="CP054139">
    <property type="protein sequence ID" value="QKJ28931.1"/>
    <property type="molecule type" value="Genomic_DNA"/>
</dbReference>
<dbReference type="KEGG" id="mmab:HQ865_03895"/>
<dbReference type="InterPro" id="IPR001387">
    <property type="entry name" value="Cro/C1-type_HTH"/>
</dbReference>
<dbReference type="SMART" id="SM00530">
    <property type="entry name" value="HTH_XRE"/>
    <property type="match status" value="1"/>
</dbReference>
<evidence type="ECO:0000259" key="1">
    <source>
        <dbReference type="PROSITE" id="PS50943"/>
    </source>
</evidence>
<sequence>MKQQEEHDHDKTVRRLLDKVRHYRKLNKLTQGHLARHLRISQNAYSKLERGISELTIYKLLVIMQILGISIFELLEKH</sequence>
<reference evidence="2 3" key="1">
    <citation type="submission" date="2020-05" db="EMBL/GenBank/DDBJ databases">
        <title>Mucilaginibacter mali sp. nov.</title>
        <authorList>
            <person name="Kim H.S."/>
            <person name="Lee K.C."/>
            <person name="Suh M.K."/>
            <person name="Kim J.-S."/>
            <person name="Han K.-I."/>
            <person name="Eom M.K."/>
            <person name="Shin Y.K."/>
            <person name="Lee J.-S."/>
        </authorList>
    </citation>
    <scope>NUCLEOTIDE SEQUENCE [LARGE SCALE GENOMIC DNA]</scope>
    <source>
        <strain evidence="2 3">G2-14</strain>
    </source>
</reference>
<dbReference type="Pfam" id="PF01381">
    <property type="entry name" value="HTH_3"/>
    <property type="match status" value="1"/>
</dbReference>
<dbReference type="InterPro" id="IPR010982">
    <property type="entry name" value="Lambda_DNA-bd_dom_sf"/>
</dbReference>
<dbReference type="GO" id="GO:0003677">
    <property type="term" value="F:DNA binding"/>
    <property type="evidence" value="ECO:0007669"/>
    <property type="project" value="InterPro"/>
</dbReference>